<protein>
    <submittedName>
        <fullName evidence="2">Uncharacterized protein</fullName>
    </submittedName>
</protein>
<evidence type="ECO:0000256" key="1">
    <source>
        <dbReference type="SAM" id="SignalP"/>
    </source>
</evidence>
<evidence type="ECO:0000313" key="2">
    <source>
        <dbReference type="EMBL" id="MBW4707343.1"/>
    </source>
</evidence>
<organism evidence="2 3">
    <name type="scientific">Roseobacter insulae</name>
    <dbReference type="NCBI Taxonomy" id="2859783"/>
    <lineage>
        <taxon>Bacteria</taxon>
        <taxon>Pseudomonadati</taxon>
        <taxon>Pseudomonadota</taxon>
        <taxon>Alphaproteobacteria</taxon>
        <taxon>Rhodobacterales</taxon>
        <taxon>Roseobacteraceae</taxon>
        <taxon>Roseobacter</taxon>
    </lineage>
</organism>
<evidence type="ECO:0000313" key="3">
    <source>
        <dbReference type="Proteomes" id="UP001138661"/>
    </source>
</evidence>
<proteinExistence type="predicted"/>
<keyword evidence="1" id="KW-0732">Signal</keyword>
<keyword evidence="3" id="KW-1185">Reference proteome</keyword>
<gene>
    <name evidence="2" type="ORF">KX928_06045</name>
</gene>
<accession>A0A9X1FTE8</accession>
<name>A0A9X1FTE8_9RHOB</name>
<dbReference type="EMBL" id="JAHXDN010000001">
    <property type="protein sequence ID" value="MBW4707343.1"/>
    <property type="molecule type" value="Genomic_DNA"/>
</dbReference>
<comment type="caution">
    <text evidence="2">The sequence shown here is derived from an EMBL/GenBank/DDBJ whole genome shotgun (WGS) entry which is preliminary data.</text>
</comment>
<reference evidence="2" key="1">
    <citation type="submission" date="2021-07" db="EMBL/GenBank/DDBJ databases">
        <title>Roseobacter insulae sp. nov., isolated from a tidal flat.</title>
        <authorList>
            <person name="Park S."/>
            <person name="Yoon J.-H."/>
        </authorList>
    </citation>
    <scope>NUCLEOTIDE SEQUENCE</scope>
    <source>
        <strain evidence="2">YSTF-M11</strain>
    </source>
</reference>
<feature type="chain" id="PRO_5040784594" evidence="1">
    <location>
        <begin position="39"/>
        <end position="185"/>
    </location>
</feature>
<dbReference type="AlphaFoldDB" id="A0A9X1FTE8"/>
<dbReference type="Proteomes" id="UP001138661">
    <property type="component" value="Unassembled WGS sequence"/>
</dbReference>
<feature type="signal peptide" evidence="1">
    <location>
        <begin position="1"/>
        <end position="38"/>
    </location>
</feature>
<sequence>MEVFELMCQRLNYGFAKPLCNWTAIVLFTLCATSAVTAAPPAFLEYKPAKSSDFQGVHRVCKSAFQPLPTDQVVKRGQFLFYRQPTECRNAGERAFCRTIIVHRSEDLSCFLIEYTLEAIWPQTEATALVGEPNLEILPGSTDFLFFATDSGTVLLQSNKQTFSISFDPWTAPIEFDSPGSLVNE</sequence>
<dbReference type="RefSeq" id="WP_219499979.1">
    <property type="nucleotide sequence ID" value="NZ_JAHXDN010000001.1"/>
</dbReference>